<dbReference type="NCBIfam" id="TIGR00125">
    <property type="entry name" value="cyt_tran_rel"/>
    <property type="match status" value="1"/>
</dbReference>
<comment type="subunit">
    <text evidence="8">Homodimer.</text>
</comment>
<dbReference type="AlphaFoldDB" id="A0A2T2XBD8"/>
<dbReference type="Gene3D" id="3.40.50.620">
    <property type="entry name" value="HUPs"/>
    <property type="match status" value="1"/>
</dbReference>
<evidence type="ECO:0000256" key="4">
    <source>
        <dbReference type="ARBA" id="ARBA00022655"/>
    </source>
</evidence>
<organism evidence="9 10">
    <name type="scientific">Sulfobacillus benefaciens</name>
    <dbReference type="NCBI Taxonomy" id="453960"/>
    <lineage>
        <taxon>Bacteria</taxon>
        <taxon>Bacillati</taxon>
        <taxon>Bacillota</taxon>
        <taxon>Clostridia</taxon>
        <taxon>Eubacteriales</taxon>
        <taxon>Clostridiales Family XVII. Incertae Sedis</taxon>
        <taxon>Sulfobacillus</taxon>
    </lineage>
</organism>
<dbReference type="Proteomes" id="UP000242699">
    <property type="component" value="Unassembled WGS sequence"/>
</dbReference>
<feature type="binding site" evidence="8">
    <location>
        <begin position="32"/>
        <end position="39"/>
    </location>
    <ligand>
        <name>ATP</name>
        <dbReference type="ChEBI" id="CHEBI:30616"/>
    </ligand>
</feature>
<dbReference type="EC" id="6.3.2.1" evidence="8"/>
<comment type="function">
    <text evidence="8">Catalyzes the condensation of pantoate with beta-alanine in an ATP-dependent reaction via a pantoyl-adenylate intermediate.</text>
</comment>
<comment type="catalytic activity">
    <reaction evidence="7 8">
        <text>(R)-pantoate + beta-alanine + ATP = (R)-pantothenate + AMP + diphosphate + H(+)</text>
        <dbReference type="Rhea" id="RHEA:10912"/>
        <dbReference type="ChEBI" id="CHEBI:15378"/>
        <dbReference type="ChEBI" id="CHEBI:15980"/>
        <dbReference type="ChEBI" id="CHEBI:29032"/>
        <dbReference type="ChEBI" id="CHEBI:30616"/>
        <dbReference type="ChEBI" id="CHEBI:33019"/>
        <dbReference type="ChEBI" id="CHEBI:57966"/>
        <dbReference type="ChEBI" id="CHEBI:456215"/>
        <dbReference type="EC" id="6.3.2.1"/>
    </reaction>
</comment>
<dbReference type="Pfam" id="PF02569">
    <property type="entry name" value="Pantoate_ligase"/>
    <property type="match status" value="1"/>
</dbReference>
<evidence type="ECO:0000256" key="1">
    <source>
        <dbReference type="ARBA" id="ARBA00004990"/>
    </source>
</evidence>
<evidence type="ECO:0000256" key="8">
    <source>
        <dbReference type="HAMAP-Rule" id="MF_00158"/>
    </source>
</evidence>
<evidence type="ECO:0000313" key="10">
    <source>
        <dbReference type="Proteomes" id="UP000242699"/>
    </source>
</evidence>
<evidence type="ECO:0000256" key="6">
    <source>
        <dbReference type="ARBA" id="ARBA00022840"/>
    </source>
</evidence>
<comment type="caution">
    <text evidence="9">The sequence shown here is derived from an EMBL/GenBank/DDBJ whole genome shotgun (WGS) entry which is preliminary data.</text>
</comment>
<keyword evidence="6 8" id="KW-0067">ATP-binding</keyword>
<keyword evidence="4 8" id="KW-0566">Pantothenate biosynthesis</keyword>
<dbReference type="InterPro" id="IPR042176">
    <property type="entry name" value="Pantoate_ligase_C"/>
</dbReference>
<feature type="binding site" evidence="8">
    <location>
        <begin position="187"/>
        <end position="190"/>
    </location>
    <ligand>
        <name>ATP</name>
        <dbReference type="ChEBI" id="CHEBI:30616"/>
    </ligand>
</feature>
<reference evidence="9 10" key="1">
    <citation type="journal article" date="2014" name="BMC Genomics">
        <title>Comparison of environmental and isolate Sulfobacillus genomes reveals diverse carbon, sulfur, nitrogen, and hydrogen metabolisms.</title>
        <authorList>
            <person name="Justice N.B."/>
            <person name="Norman A."/>
            <person name="Brown C.T."/>
            <person name="Singh A."/>
            <person name="Thomas B.C."/>
            <person name="Banfield J.F."/>
        </authorList>
    </citation>
    <scope>NUCLEOTIDE SEQUENCE [LARGE SCALE GENOMIC DNA]</scope>
    <source>
        <strain evidence="9">AMDSBA1</strain>
    </source>
</reference>
<dbReference type="NCBIfam" id="TIGR00018">
    <property type="entry name" value="panC"/>
    <property type="match status" value="1"/>
</dbReference>
<protein>
    <recommendedName>
        <fullName evidence="8">Pantothenate synthetase</fullName>
        <shortName evidence="8">PS</shortName>
        <ecNumber evidence="8">6.3.2.1</ecNumber>
    </recommendedName>
    <alternativeName>
        <fullName evidence="8">Pantoate--beta-alanine ligase</fullName>
    </alternativeName>
    <alternativeName>
        <fullName evidence="8">Pantoate-activating enzyme</fullName>
    </alternativeName>
</protein>
<evidence type="ECO:0000256" key="5">
    <source>
        <dbReference type="ARBA" id="ARBA00022741"/>
    </source>
</evidence>
<dbReference type="GO" id="GO:0005524">
    <property type="term" value="F:ATP binding"/>
    <property type="evidence" value="ECO:0007669"/>
    <property type="project" value="UniProtKB-KW"/>
</dbReference>
<comment type="pathway">
    <text evidence="1 8">Cofactor biosynthesis; (R)-pantothenate biosynthesis; (R)-pantothenate from (R)-pantoate and beta-alanine: step 1/1.</text>
</comment>
<accession>A0A2T2XBD8</accession>
<dbReference type="CDD" id="cd00560">
    <property type="entry name" value="PanC"/>
    <property type="match status" value="1"/>
</dbReference>
<evidence type="ECO:0000256" key="3">
    <source>
        <dbReference type="ARBA" id="ARBA00022598"/>
    </source>
</evidence>
<feature type="binding site" evidence="8">
    <location>
        <begin position="150"/>
        <end position="153"/>
    </location>
    <ligand>
        <name>ATP</name>
        <dbReference type="ChEBI" id="CHEBI:30616"/>
    </ligand>
</feature>
<name>A0A2T2XBD8_9FIRM</name>
<dbReference type="Gene3D" id="3.30.1300.10">
    <property type="entry name" value="Pantoate-beta-alanine ligase, C-terminal domain"/>
    <property type="match status" value="1"/>
</dbReference>
<feature type="binding site" evidence="8">
    <location>
        <position position="179"/>
    </location>
    <ligand>
        <name>ATP</name>
        <dbReference type="ChEBI" id="CHEBI:30616"/>
    </ligand>
</feature>
<comment type="subcellular location">
    <subcellularLocation>
        <location evidence="8">Cytoplasm</location>
    </subcellularLocation>
</comment>
<sequence>MSSIVCLETLDAMMTYRDQLLPGQNVALVPTMGSLHQGHLALVEEAKRLAPEVIVSIFVNPLQFGPHEDFEKYPRDLARDLRLLESYRPLSVFAPSVSEMYPQGPSRTVITLPSMTNVMCGLGRPGHFDGVATVVCKLFNVVRPSVALFGKKDAQQLAIIRQLTRDLNFPVEIVGVPTVREPSGLALSSRNQYLTPVEKDRAAFLYQALLAGQKRFEGGERNAEKLVEEVADVLREHSIEPEYVSLVDANTLVPLEEELGTSRAILALAARIGKARLIDNVVLEP</sequence>
<dbReference type="GO" id="GO:0004592">
    <property type="term" value="F:pantoate-beta-alanine ligase activity"/>
    <property type="evidence" value="ECO:0007669"/>
    <property type="project" value="UniProtKB-UniRule"/>
</dbReference>
<keyword evidence="5 8" id="KW-0547">Nucleotide-binding</keyword>
<dbReference type="FunFam" id="3.30.1300.10:FF:000001">
    <property type="entry name" value="Pantothenate synthetase"/>
    <property type="match status" value="1"/>
</dbReference>
<dbReference type="GO" id="GO:0015940">
    <property type="term" value="P:pantothenate biosynthetic process"/>
    <property type="evidence" value="ECO:0007669"/>
    <property type="project" value="UniProtKB-UniRule"/>
</dbReference>
<gene>
    <name evidence="8" type="primary">panC</name>
    <name evidence="9" type="ORF">C7B43_00650</name>
</gene>
<dbReference type="InterPro" id="IPR003721">
    <property type="entry name" value="Pantoate_ligase"/>
</dbReference>
<dbReference type="PANTHER" id="PTHR21299:SF1">
    <property type="entry name" value="PANTOATE--BETA-ALANINE LIGASE"/>
    <property type="match status" value="1"/>
</dbReference>
<evidence type="ECO:0000313" key="9">
    <source>
        <dbReference type="EMBL" id="PSR31767.1"/>
    </source>
</evidence>
<keyword evidence="8" id="KW-0963">Cytoplasm</keyword>
<dbReference type="EMBL" id="PXYT01000001">
    <property type="protein sequence ID" value="PSR31767.1"/>
    <property type="molecule type" value="Genomic_DNA"/>
</dbReference>
<dbReference type="InterPro" id="IPR004821">
    <property type="entry name" value="Cyt_trans-like"/>
</dbReference>
<proteinExistence type="inferred from homology"/>
<dbReference type="PANTHER" id="PTHR21299">
    <property type="entry name" value="CYTIDYLATE KINASE/PANTOATE-BETA-ALANINE LIGASE"/>
    <property type="match status" value="1"/>
</dbReference>
<feature type="active site" description="Proton donor" evidence="8">
    <location>
        <position position="39"/>
    </location>
</feature>
<comment type="similarity">
    <text evidence="2 8">Belongs to the pantothenate synthetase family.</text>
</comment>
<dbReference type="InterPro" id="IPR014729">
    <property type="entry name" value="Rossmann-like_a/b/a_fold"/>
</dbReference>
<dbReference type="GO" id="GO:0005829">
    <property type="term" value="C:cytosol"/>
    <property type="evidence" value="ECO:0007669"/>
    <property type="project" value="TreeGrafter"/>
</dbReference>
<feature type="binding site" evidence="8">
    <location>
        <position position="63"/>
    </location>
    <ligand>
        <name>(R)-pantoate</name>
        <dbReference type="ChEBI" id="CHEBI:15980"/>
    </ligand>
</feature>
<dbReference type="UniPathway" id="UPA00028">
    <property type="reaction ID" value="UER00005"/>
</dbReference>
<keyword evidence="3 8" id="KW-0436">Ligase</keyword>
<feature type="binding site" evidence="8">
    <location>
        <position position="63"/>
    </location>
    <ligand>
        <name>beta-alanine</name>
        <dbReference type="ChEBI" id="CHEBI:57966"/>
    </ligand>
</feature>
<feature type="binding site" evidence="8">
    <location>
        <position position="156"/>
    </location>
    <ligand>
        <name>(R)-pantoate</name>
        <dbReference type="ChEBI" id="CHEBI:15980"/>
    </ligand>
</feature>
<dbReference type="FunFam" id="3.40.50.620:FF:000013">
    <property type="entry name" value="Pantothenate synthetase"/>
    <property type="match status" value="1"/>
</dbReference>
<evidence type="ECO:0000256" key="7">
    <source>
        <dbReference type="ARBA" id="ARBA00048258"/>
    </source>
</evidence>
<dbReference type="SUPFAM" id="SSF52374">
    <property type="entry name" value="Nucleotidylyl transferase"/>
    <property type="match status" value="1"/>
</dbReference>
<comment type="miscellaneous">
    <text evidence="8">The reaction proceeds by a bi uni uni bi ping pong mechanism.</text>
</comment>
<evidence type="ECO:0000256" key="2">
    <source>
        <dbReference type="ARBA" id="ARBA00009256"/>
    </source>
</evidence>
<dbReference type="HAMAP" id="MF_00158">
    <property type="entry name" value="PanC"/>
    <property type="match status" value="1"/>
</dbReference>